<evidence type="ECO:0000256" key="1">
    <source>
        <dbReference type="SAM" id="Coils"/>
    </source>
</evidence>
<evidence type="ECO:0000313" key="2">
    <source>
        <dbReference type="EnsemblPlants" id="cds.evm.model.02.1437"/>
    </source>
</evidence>
<keyword evidence="3" id="KW-1185">Reference proteome</keyword>
<sequence length="75" mass="8758">MEPCKAKEHCEWLASQRNDVEAKSTRLKKKAKDLEKFEKELKAKVENMKQLLLDTTKKPTKTLTRQKKMLVQGSL</sequence>
<keyword evidence="1" id="KW-0175">Coiled coil</keyword>
<reference evidence="2" key="2">
    <citation type="submission" date="2021-03" db="UniProtKB">
        <authorList>
            <consortium name="EnsemblPlants"/>
        </authorList>
    </citation>
    <scope>IDENTIFICATION</scope>
</reference>
<proteinExistence type="predicted"/>
<name>A0A803NTM5_CANSA</name>
<protein>
    <submittedName>
        <fullName evidence="2">Uncharacterized protein</fullName>
    </submittedName>
</protein>
<dbReference type="EMBL" id="UZAU01000194">
    <property type="status" value="NOT_ANNOTATED_CDS"/>
    <property type="molecule type" value="Genomic_DNA"/>
</dbReference>
<organism evidence="2 3">
    <name type="scientific">Cannabis sativa</name>
    <name type="common">Hemp</name>
    <name type="synonym">Marijuana</name>
    <dbReference type="NCBI Taxonomy" id="3483"/>
    <lineage>
        <taxon>Eukaryota</taxon>
        <taxon>Viridiplantae</taxon>
        <taxon>Streptophyta</taxon>
        <taxon>Embryophyta</taxon>
        <taxon>Tracheophyta</taxon>
        <taxon>Spermatophyta</taxon>
        <taxon>Magnoliopsida</taxon>
        <taxon>eudicotyledons</taxon>
        <taxon>Gunneridae</taxon>
        <taxon>Pentapetalae</taxon>
        <taxon>rosids</taxon>
        <taxon>fabids</taxon>
        <taxon>Rosales</taxon>
        <taxon>Cannabaceae</taxon>
        <taxon>Cannabis</taxon>
    </lineage>
</organism>
<dbReference type="Proteomes" id="UP000596661">
    <property type="component" value="Chromosome 2"/>
</dbReference>
<feature type="coiled-coil region" evidence="1">
    <location>
        <begin position="20"/>
        <end position="58"/>
    </location>
</feature>
<dbReference type="AlphaFoldDB" id="A0A803NTM5"/>
<reference evidence="2" key="1">
    <citation type="submission" date="2018-11" db="EMBL/GenBank/DDBJ databases">
        <authorList>
            <person name="Grassa J C."/>
        </authorList>
    </citation>
    <scope>NUCLEOTIDE SEQUENCE [LARGE SCALE GENOMIC DNA]</scope>
</reference>
<dbReference type="Gramene" id="evm.model.02.1437">
    <property type="protein sequence ID" value="cds.evm.model.02.1437"/>
    <property type="gene ID" value="evm.TU.02.1437"/>
</dbReference>
<accession>A0A803NTM5</accession>
<evidence type="ECO:0000313" key="3">
    <source>
        <dbReference type="Proteomes" id="UP000596661"/>
    </source>
</evidence>
<dbReference type="EnsemblPlants" id="evm.model.02.1437">
    <property type="protein sequence ID" value="cds.evm.model.02.1437"/>
    <property type="gene ID" value="evm.TU.02.1437"/>
</dbReference>